<evidence type="ECO:0000313" key="3">
    <source>
        <dbReference type="EMBL" id="KND92206.1"/>
    </source>
</evidence>
<evidence type="ECO:0000313" key="4">
    <source>
        <dbReference type="Proteomes" id="UP000036947"/>
    </source>
</evidence>
<dbReference type="Proteomes" id="UP000036947">
    <property type="component" value="Unassembled WGS sequence"/>
</dbReference>
<dbReference type="OrthoDB" id="10254221at2759"/>
<name>A0A0L0NDT5_TOLOC</name>
<dbReference type="EMBL" id="LFRF01000006">
    <property type="protein sequence ID" value="KND92206.1"/>
    <property type="molecule type" value="Genomic_DNA"/>
</dbReference>
<dbReference type="Gene3D" id="3.40.50.720">
    <property type="entry name" value="NAD(P)-binding Rossmann-like Domain"/>
    <property type="match status" value="1"/>
</dbReference>
<keyword evidence="2" id="KW-0560">Oxidoreductase</keyword>
<dbReference type="Pfam" id="PF00106">
    <property type="entry name" value="adh_short"/>
    <property type="match status" value="1"/>
</dbReference>
<dbReference type="CDD" id="cd05233">
    <property type="entry name" value="SDR_c"/>
    <property type="match status" value="1"/>
</dbReference>
<organism evidence="3 4">
    <name type="scientific">Tolypocladium ophioglossoides (strain CBS 100239)</name>
    <name type="common">Snaketongue truffleclub</name>
    <name type="synonym">Elaphocordyceps ophioglossoides</name>
    <dbReference type="NCBI Taxonomy" id="1163406"/>
    <lineage>
        <taxon>Eukaryota</taxon>
        <taxon>Fungi</taxon>
        <taxon>Dikarya</taxon>
        <taxon>Ascomycota</taxon>
        <taxon>Pezizomycotina</taxon>
        <taxon>Sordariomycetes</taxon>
        <taxon>Hypocreomycetidae</taxon>
        <taxon>Hypocreales</taxon>
        <taxon>Ophiocordycipitaceae</taxon>
        <taxon>Tolypocladium</taxon>
    </lineage>
</organism>
<dbReference type="InterPro" id="IPR036291">
    <property type="entry name" value="NAD(P)-bd_dom_sf"/>
</dbReference>
<sequence>METVLVVGASGNIGVSVIIAALRTGRKVLAVVRNKEAQEKIIQHVGTKDGITFVEANVTNEHGVQGVVDRVKAGELPAFQHVYAAVGLLDWTSPIQNLDMTAFRKVMTTSLEANFLAYRATIPYLLAQGDPKATWTLVTGGAGDYGIAGVTAVAQGALFSLANVACLENASTNVRFNEVYLAYRVEYDALCEEVGSSTNRIKASDFARVYEQILADGGIDACRVSVLGPEDLDALKYAKKLNKKSSWSKE</sequence>
<dbReference type="InterPro" id="IPR002347">
    <property type="entry name" value="SDR_fam"/>
</dbReference>
<evidence type="ECO:0000256" key="1">
    <source>
        <dbReference type="ARBA" id="ARBA00006484"/>
    </source>
</evidence>
<dbReference type="PANTHER" id="PTHR43669:SF3">
    <property type="entry name" value="ALCOHOL DEHYDROGENASE, PUTATIVE (AFU_ORTHOLOGUE AFUA_3G03445)-RELATED"/>
    <property type="match status" value="1"/>
</dbReference>
<dbReference type="STRING" id="1163406.A0A0L0NDT5"/>
<gene>
    <name evidence="3" type="ORF">TOPH_03075</name>
</gene>
<comment type="similarity">
    <text evidence="1">Belongs to the short-chain dehydrogenases/reductases (SDR) family.</text>
</comment>
<dbReference type="PANTHER" id="PTHR43669">
    <property type="entry name" value="5-KETO-D-GLUCONATE 5-REDUCTASE"/>
    <property type="match status" value="1"/>
</dbReference>
<comment type="caution">
    <text evidence="3">The sequence shown here is derived from an EMBL/GenBank/DDBJ whole genome shotgun (WGS) entry which is preliminary data.</text>
</comment>
<accession>A0A0L0NDT5</accession>
<proteinExistence type="inferred from homology"/>
<dbReference type="SUPFAM" id="SSF51735">
    <property type="entry name" value="NAD(P)-binding Rossmann-fold domains"/>
    <property type="match status" value="1"/>
</dbReference>
<protein>
    <submittedName>
        <fullName evidence="3">Uncharacterized protein</fullName>
    </submittedName>
</protein>
<keyword evidence="4" id="KW-1185">Reference proteome</keyword>
<dbReference type="GO" id="GO:0016491">
    <property type="term" value="F:oxidoreductase activity"/>
    <property type="evidence" value="ECO:0007669"/>
    <property type="project" value="UniProtKB-KW"/>
</dbReference>
<evidence type="ECO:0000256" key="2">
    <source>
        <dbReference type="ARBA" id="ARBA00023002"/>
    </source>
</evidence>
<reference evidence="3 4" key="1">
    <citation type="journal article" date="2015" name="BMC Genomics">
        <title>The genome of the truffle-parasite Tolypocladium ophioglossoides and the evolution of antifungal peptaibiotics.</title>
        <authorList>
            <person name="Quandt C.A."/>
            <person name="Bushley K.E."/>
            <person name="Spatafora J.W."/>
        </authorList>
    </citation>
    <scope>NUCLEOTIDE SEQUENCE [LARGE SCALE GENOMIC DNA]</scope>
    <source>
        <strain evidence="3 4">CBS 100239</strain>
    </source>
</reference>
<dbReference type="AlphaFoldDB" id="A0A0L0NDT5"/>